<accession>A0ACC5RQQ6</accession>
<protein>
    <submittedName>
        <fullName evidence="1">Siderophore-iron reductase FhuF</fullName>
    </submittedName>
</protein>
<proteinExistence type="predicted"/>
<comment type="caution">
    <text evidence="1">The sequence shown here is derived from an EMBL/GenBank/DDBJ whole genome shotgun (WGS) entry which is preliminary data.</text>
</comment>
<dbReference type="Proteomes" id="UP000633731">
    <property type="component" value="Unassembled WGS sequence"/>
</dbReference>
<organism evidence="1 2">
    <name type="scientific">Enterobacter agglomerans</name>
    <name type="common">Erwinia herbicola</name>
    <name type="synonym">Pantoea agglomerans</name>
    <dbReference type="NCBI Taxonomy" id="549"/>
    <lineage>
        <taxon>Bacteria</taxon>
        <taxon>Pseudomonadati</taxon>
        <taxon>Pseudomonadota</taxon>
        <taxon>Gammaproteobacteria</taxon>
        <taxon>Enterobacterales</taxon>
        <taxon>Erwiniaceae</taxon>
        <taxon>Pantoea</taxon>
        <taxon>Pantoea agglomerans group</taxon>
    </lineage>
</organism>
<reference evidence="1" key="1">
    <citation type="submission" date="2021-01" db="EMBL/GenBank/DDBJ databases">
        <title>Draft genome of Pantoea agglomerans Eh 335.</title>
        <authorList>
            <person name="Emsley S.A."/>
            <person name="Oline D.K."/>
            <person name="Saw J.H."/>
            <person name="Ushijima B."/>
            <person name="Videau P."/>
            <person name="Koyack M.J."/>
        </authorList>
    </citation>
    <scope>NUCLEOTIDE SEQUENCE</scope>
    <source>
        <strain evidence="1">Eh 335</strain>
    </source>
</reference>
<sequence length="255" mass="28284">MMLKLFAPLAPAFLPLVRGVTLPDASISDNRLLPATHLLQHEFIAQQLKGFAHQHGWERQDVTAVASMWSKHYLSLFSGGWLFARILYDTLLPADLKDLLLLLDADGQVTAVVVPDEGKSVAPVSTVEDFSIFFQQHIDAHFVALSAVTGVKAPVLWSNIANGVEGLRHLLSASGYLSPEKEQAIAALFTEKFWPDGARNLMYRSVFVRRSPDGEAVKLRKGCCLRYLLPEMGYCKNCCLPQAWQANYLPSTTDN</sequence>
<keyword evidence="2" id="KW-1185">Reference proteome</keyword>
<dbReference type="EMBL" id="JAEOXF010000012">
    <property type="protein sequence ID" value="MBK4727047.1"/>
    <property type="molecule type" value="Genomic_DNA"/>
</dbReference>
<gene>
    <name evidence="1" type="primary">fhuF</name>
    <name evidence="1" type="ORF">JJL49_17620</name>
</gene>
<evidence type="ECO:0000313" key="2">
    <source>
        <dbReference type="Proteomes" id="UP000633731"/>
    </source>
</evidence>
<evidence type="ECO:0000313" key="1">
    <source>
        <dbReference type="EMBL" id="MBK4727047.1"/>
    </source>
</evidence>
<name>A0ACC5RQQ6_ENTAG</name>